<keyword evidence="2" id="KW-1185">Reference proteome</keyword>
<sequence>MKSNMLKAWRSTILALLAFGAVCLGVHSGKLSETALLGIVPILAPLVFGDVLNERDKEDEEGQDEPN</sequence>
<dbReference type="RefSeq" id="WP_305005646.1">
    <property type="nucleotide sequence ID" value="NZ_JAUQSY010000003.1"/>
</dbReference>
<evidence type="ECO:0000313" key="1">
    <source>
        <dbReference type="EMBL" id="MDO7874333.1"/>
    </source>
</evidence>
<evidence type="ECO:0000313" key="2">
    <source>
        <dbReference type="Proteomes" id="UP001176429"/>
    </source>
</evidence>
<name>A0ABT9BCR2_9BACT</name>
<dbReference type="Proteomes" id="UP001176429">
    <property type="component" value="Unassembled WGS sequence"/>
</dbReference>
<accession>A0ABT9BCR2</accession>
<comment type="caution">
    <text evidence="1">The sequence shown here is derived from an EMBL/GenBank/DDBJ whole genome shotgun (WGS) entry which is preliminary data.</text>
</comment>
<organism evidence="1 2">
    <name type="scientific">Hymenobacter aranciens</name>
    <dbReference type="NCBI Taxonomy" id="3063996"/>
    <lineage>
        <taxon>Bacteria</taxon>
        <taxon>Pseudomonadati</taxon>
        <taxon>Bacteroidota</taxon>
        <taxon>Cytophagia</taxon>
        <taxon>Cytophagales</taxon>
        <taxon>Hymenobacteraceae</taxon>
        <taxon>Hymenobacter</taxon>
    </lineage>
</organism>
<dbReference type="EMBL" id="JAUQSY010000003">
    <property type="protein sequence ID" value="MDO7874333.1"/>
    <property type="molecule type" value="Genomic_DNA"/>
</dbReference>
<gene>
    <name evidence="1" type="ORF">Q5H93_06280</name>
</gene>
<proteinExistence type="predicted"/>
<reference evidence="1" key="1">
    <citation type="submission" date="2023-07" db="EMBL/GenBank/DDBJ databases">
        <authorList>
            <person name="Kim M.K."/>
        </authorList>
    </citation>
    <scope>NUCLEOTIDE SEQUENCE</scope>
    <source>
        <strain evidence="1">ASUV-10-1</strain>
    </source>
</reference>
<protein>
    <submittedName>
        <fullName evidence="1">Uncharacterized protein</fullName>
    </submittedName>
</protein>